<feature type="domain" description="KOW" evidence="14">
    <location>
        <begin position="427"/>
        <end position="454"/>
    </location>
</feature>
<dbReference type="InterPro" id="IPR006645">
    <property type="entry name" value="NGN-like_dom"/>
</dbReference>
<dbReference type="FunFam" id="3.30.70.940:FF:000007">
    <property type="entry name" value="Transcription elongation factor SPT5"/>
    <property type="match status" value="1"/>
</dbReference>
<dbReference type="EMBL" id="JANAVB010043216">
    <property type="protein sequence ID" value="KAJ6793158.1"/>
    <property type="molecule type" value="Genomic_DNA"/>
</dbReference>
<dbReference type="CDD" id="cd06082">
    <property type="entry name" value="KOW_Spt5_2"/>
    <property type="match status" value="1"/>
</dbReference>
<dbReference type="GO" id="GO:0003746">
    <property type="term" value="F:translation elongation factor activity"/>
    <property type="evidence" value="ECO:0007669"/>
    <property type="project" value="UniProtKB-KW"/>
</dbReference>
<dbReference type="GO" id="GO:0032784">
    <property type="term" value="P:regulation of DNA-templated transcription elongation"/>
    <property type="evidence" value="ECO:0007669"/>
    <property type="project" value="InterPro"/>
</dbReference>
<evidence type="ECO:0000256" key="10">
    <source>
        <dbReference type="ARBA" id="ARBA00056652"/>
    </source>
</evidence>
<reference evidence="16" key="2">
    <citation type="submission" date="2023-04" db="EMBL/GenBank/DDBJ databases">
        <authorList>
            <person name="Bruccoleri R.E."/>
            <person name="Oakeley E.J."/>
            <person name="Faust A.-M."/>
            <person name="Dessus-Babus S."/>
            <person name="Altorfer M."/>
            <person name="Burckhardt D."/>
            <person name="Oertli M."/>
            <person name="Naumann U."/>
            <person name="Petersen F."/>
            <person name="Wong J."/>
        </authorList>
    </citation>
    <scope>NUCLEOTIDE SEQUENCE</scope>
    <source>
        <strain evidence="16">GSM-AAB239-AS_SAM_17_03QT</strain>
        <tissue evidence="16">Leaf</tissue>
    </source>
</reference>
<dbReference type="SMART" id="SM00738">
    <property type="entry name" value="NGN"/>
    <property type="match status" value="1"/>
</dbReference>
<keyword evidence="16" id="KW-0251">Elongation factor</keyword>
<dbReference type="SMART" id="SM00739">
    <property type="entry name" value="KOW"/>
    <property type="match status" value="6"/>
</dbReference>
<dbReference type="InterPro" id="IPR041976">
    <property type="entry name" value="KOW_Spt5_3"/>
</dbReference>
<comment type="caution">
    <text evidence="16">The sequence shown here is derived from an EMBL/GenBank/DDBJ whole genome shotgun (WGS) entry which is preliminary data.</text>
</comment>
<evidence type="ECO:0000256" key="7">
    <source>
        <dbReference type="ARBA" id="ARBA00023159"/>
    </source>
</evidence>
<dbReference type="EMBL" id="JANAVB010039216">
    <property type="protein sequence ID" value="KAJ6799872.1"/>
    <property type="molecule type" value="Genomic_DNA"/>
</dbReference>
<dbReference type="InterPro" id="IPR039385">
    <property type="entry name" value="NGN_Euk"/>
</dbReference>
<dbReference type="GO" id="GO:0032044">
    <property type="term" value="C:DSIF complex"/>
    <property type="evidence" value="ECO:0007669"/>
    <property type="project" value="TreeGrafter"/>
</dbReference>
<feature type="domain" description="KOW" evidence="14">
    <location>
        <begin position="603"/>
        <end position="630"/>
    </location>
</feature>
<dbReference type="CDD" id="cd06081">
    <property type="entry name" value="KOW_Spt5_1"/>
    <property type="match status" value="1"/>
</dbReference>
<dbReference type="Pfam" id="PF23042">
    <property type="entry name" value="KOW1_SPT5"/>
    <property type="match status" value="1"/>
</dbReference>
<feature type="domain" description="KOW" evidence="14">
    <location>
        <begin position="710"/>
        <end position="737"/>
    </location>
</feature>
<dbReference type="CDD" id="cd06083">
    <property type="entry name" value="KOW_Spt5_3"/>
    <property type="match status" value="1"/>
</dbReference>
<evidence type="ECO:0000256" key="12">
    <source>
        <dbReference type="SAM" id="MobiDB-lite"/>
    </source>
</evidence>
<feature type="compositionally biased region" description="Acidic residues" evidence="12">
    <location>
        <begin position="9"/>
        <end position="32"/>
    </location>
</feature>
<keyword evidence="3" id="KW-0678">Repressor</keyword>
<dbReference type="Pfam" id="PF11942">
    <property type="entry name" value="Spt5_N"/>
    <property type="match status" value="1"/>
</dbReference>
<dbReference type="InterPro" id="IPR057935">
    <property type="entry name" value="KOW_Spt5_6_plant"/>
</dbReference>
<dbReference type="Gene3D" id="3.30.70.940">
    <property type="entry name" value="NusG, N-terminal domain"/>
    <property type="match status" value="1"/>
</dbReference>
<dbReference type="AlphaFoldDB" id="A0AAX6E6Y8"/>
<keyword evidence="8 11" id="KW-0804">Transcription</keyword>
<dbReference type="InterPro" id="IPR041978">
    <property type="entry name" value="KOW_Spt5_5"/>
</dbReference>
<comment type="similarity">
    <text evidence="2 11">Belongs to the SPT5 family.</text>
</comment>
<sequence length="1038" mass="114741">MARGRRGGDEDDDVLDEEEEEDLEEEEEEEDDYGKGGGKKRRRSNDFIDDTAVEDDEEEDDEEEEDDDDEEYGGGGGRRGGDRGKPKKRKGSEFFDLEAQVDSDEEEEDEEDGEDDFIDHGADLPDEGVGRRQHRPPLLMTEDQEDVEEMERQVYERYSKPSHVEYGEEATEVQQQALLPSVKDPKLWMVKCAIGHERETAICLMQKCIDKPELQIRSAVALDHLKNYIYVEADKEAHVKEACKGLRTIFSSAKVMLVPIKEMTDVLSVESKTLDLARDTWIRMKLGIYKGDLAKVVDVDNVRQRVTVKLIPRIDLQNLAHKLEGRDVGKKKTFVPPPRFFNTEEAREMHIRVVGRKDPDSGEFFDMVDTMKFKDGFLYKTVSIKSISSQGIQPSFDELEKFRKPGDDADGDMASLSTLFANRKKGHFLKGDAVVVVKGDLKNLMGWVEKVEEDNVHIKPKMAGLPKTLAFNEKDLCKYFKPGDHVKVVSGVQEGATGMVVKVEGHVLIILSDTTKEDIRVFADHVVESSEVTTGITRIGDYELHDLVMLDNMSFGVIVRVENDAFQVLKGVPDRPEVVLVKLREVKSKIQRRTNAKDRSGNLVSAKDIVRVLEGPCKGKQGPVEHIHNGILFIHDRHHLEHAGYICVKAQSCIVVGGSHGNRERTGVDPLDKRLSALTASPFRHSPSRPPRGPPSDFGGRYRGGGRGHDALNGRTIKIRSGPFKGYRGRVKEVTGLLVRVELDSQMKIVTVKKDQISDTAGSATPFREPSRYSMGSETPMHPSRTPLHPYQTPMRDPGATPIHDGMRTPMVNRAWAPMSPPRDNWEDGNPGSWGTSPQYQPGTPTARPYEAPTPGSGWANTPGGNYSESGTPRDGSPPYGNAPSPYLPSTPGLQPMTPSSASYLPGTPGGLPMTPGNVGLDVMSPTIGDGDVNVMTDILVDVQRPGGGSHIGVVREVHGDGSVKVSLDDGEEVIVPQSELVQVRPKKSDRIKITSGGQRGCTGKLIGIDGNDGIVKLDDTYDVKILEMAFLAKLAVE</sequence>
<evidence type="ECO:0000256" key="6">
    <source>
        <dbReference type="ARBA" id="ARBA00023015"/>
    </source>
</evidence>
<organism evidence="16 17">
    <name type="scientific">Iris pallida</name>
    <name type="common">Sweet iris</name>
    <dbReference type="NCBI Taxonomy" id="29817"/>
    <lineage>
        <taxon>Eukaryota</taxon>
        <taxon>Viridiplantae</taxon>
        <taxon>Streptophyta</taxon>
        <taxon>Embryophyta</taxon>
        <taxon>Tracheophyta</taxon>
        <taxon>Spermatophyta</taxon>
        <taxon>Magnoliopsida</taxon>
        <taxon>Liliopsida</taxon>
        <taxon>Asparagales</taxon>
        <taxon>Iridaceae</taxon>
        <taxon>Iridoideae</taxon>
        <taxon>Irideae</taxon>
        <taxon>Iris</taxon>
    </lineage>
</organism>
<keyword evidence="9 11" id="KW-0539">Nucleus</keyword>
<evidence type="ECO:0000256" key="9">
    <source>
        <dbReference type="ARBA" id="ARBA00023242"/>
    </source>
</evidence>
<dbReference type="InterPro" id="IPR008991">
    <property type="entry name" value="Translation_prot_SH3-like_sf"/>
</dbReference>
<dbReference type="FunFam" id="2.30.30.30:FF:000027">
    <property type="entry name" value="Transcription elongation factor SPT5"/>
    <property type="match status" value="1"/>
</dbReference>
<dbReference type="GO" id="GO:0003729">
    <property type="term" value="F:mRNA binding"/>
    <property type="evidence" value="ECO:0007669"/>
    <property type="project" value="TreeGrafter"/>
</dbReference>
<evidence type="ECO:0000256" key="3">
    <source>
        <dbReference type="ARBA" id="ARBA00022491"/>
    </source>
</evidence>
<dbReference type="PIRSF" id="PIRSF036945">
    <property type="entry name" value="Spt5"/>
    <property type="match status" value="1"/>
</dbReference>
<evidence type="ECO:0000313" key="15">
    <source>
        <dbReference type="EMBL" id="KAJ6793158.1"/>
    </source>
</evidence>
<dbReference type="InterPro" id="IPR036735">
    <property type="entry name" value="NGN_dom_sf"/>
</dbReference>
<dbReference type="InterPro" id="IPR039659">
    <property type="entry name" value="SPT5"/>
</dbReference>
<feature type="compositionally biased region" description="Acidic residues" evidence="12">
    <location>
        <begin position="47"/>
        <end position="72"/>
    </location>
</feature>
<evidence type="ECO:0000259" key="13">
    <source>
        <dbReference type="SMART" id="SM00738"/>
    </source>
</evidence>
<dbReference type="CDD" id="cd06086">
    <property type="entry name" value="KOW_Spt5_6"/>
    <property type="match status" value="1"/>
</dbReference>
<keyword evidence="5" id="KW-0677">Repeat</keyword>
<dbReference type="InterPro" id="IPR041973">
    <property type="entry name" value="KOW_Spt5_1"/>
</dbReference>
<evidence type="ECO:0000313" key="16">
    <source>
        <dbReference type="EMBL" id="KAJ6799872.1"/>
    </source>
</evidence>
<keyword evidence="17" id="KW-1185">Reference proteome</keyword>
<evidence type="ECO:0000259" key="14">
    <source>
        <dbReference type="SMART" id="SM00739"/>
    </source>
</evidence>
<feature type="compositionally biased region" description="Acidic residues" evidence="12">
    <location>
        <begin position="95"/>
        <end position="117"/>
    </location>
</feature>
<dbReference type="InterPro" id="IPR005100">
    <property type="entry name" value="NGN-domain"/>
</dbReference>
<gene>
    <name evidence="15" type="ORF">M6B38_111320</name>
    <name evidence="16" type="ORF">M6B38_203990</name>
</gene>
<keyword evidence="4" id="KW-0597">Phosphoprotein</keyword>
<feature type="domain" description="NusG-like N-terminal" evidence="13">
    <location>
        <begin position="184"/>
        <end position="270"/>
    </location>
</feature>
<feature type="region of interest" description="Disordered" evidence="12">
    <location>
        <begin position="759"/>
        <end position="917"/>
    </location>
</feature>
<dbReference type="InterPro" id="IPR041975">
    <property type="entry name" value="KOW_Spt5_2"/>
</dbReference>
<feature type="domain" description="KOW" evidence="14">
    <location>
        <begin position="275"/>
        <end position="302"/>
    </location>
</feature>
<feature type="domain" description="KOW" evidence="14">
    <location>
        <begin position="479"/>
        <end position="506"/>
    </location>
</feature>
<dbReference type="Pfam" id="PF23290">
    <property type="entry name" value="KOW5_SPT5"/>
    <property type="match status" value="1"/>
</dbReference>
<dbReference type="Gene3D" id="2.30.30.30">
    <property type="match status" value="4"/>
</dbReference>
<dbReference type="InterPro" id="IPR014722">
    <property type="entry name" value="Rib_uL2_dom2"/>
</dbReference>
<protein>
    <recommendedName>
        <fullName evidence="11">Transcription elongation factor SPT5</fullName>
    </recommendedName>
</protein>
<evidence type="ECO:0000256" key="11">
    <source>
        <dbReference type="PIRNR" id="PIRNR036945"/>
    </source>
</evidence>
<feature type="region of interest" description="Disordered" evidence="12">
    <location>
        <begin position="1"/>
        <end position="134"/>
    </location>
</feature>
<evidence type="ECO:0000256" key="4">
    <source>
        <dbReference type="ARBA" id="ARBA00022553"/>
    </source>
</evidence>
<keyword evidence="16" id="KW-0648">Protein biosynthesis</keyword>
<feature type="compositionally biased region" description="Polar residues" evidence="12">
    <location>
        <begin position="833"/>
        <end position="844"/>
    </location>
</feature>
<dbReference type="FunFam" id="2.30.30.30:FF:000024">
    <property type="entry name" value="Transcription elongation factor SPT5"/>
    <property type="match status" value="1"/>
</dbReference>
<feature type="region of interest" description="Disordered" evidence="12">
    <location>
        <begin position="679"/>
        <end position="714"/>
    </location>
</feature>
<reference evidence="16" key="1">
    <citation type="journal article" date="2023" name="GigaByte">
        <title>Genome assembly of the bearded iris, Iris pallida Lam.</title>
        <authorList>
            <person name="Bruccoleri R.E."/>
            <person name="Oakeley E.J."/>
            <person name="Faust A.M.E."/>
            <person name="Altorfer M."/>
            <person name="Dessus-Babus S."/>
            <person name="Burckhardt D."/>
            <person name="Oertli M."/>
            <person name="Naumann U."/>
            <person name="Petersen F."/>
            <person name="Wong J."/>
        </authorList>
    </citation>
    <scope>NUCLEOTIDE SEQUENCE</scope>
    <source>
        <strain evidence="16">GSM-AAB239-AS_SAM_17_03QT</strain>
    </source>
</reference>
<dbReference type="PANTHER" id="PTHR11125:SF7">
    <property type="entry name" value="TRANSCRIPTION ELONGATION FACTOR SPT5"/>
    <property type="match status" value="1"/>
</dbReference>
<dbReference type="FunFam" id="2.30.30.30:FF:000028">
    <property type="entry name" value="Transcription elongation factor SPT5"/>
    <property type="match status" value="1"/>
</dbReference>
<feature type="compositionally biased region" description="Polar residues" evidence="12">
    <location>
        <begin position="859"/>
        <end position="871"/>
    </location>
</feature>
<dbReference type="PROSITE" id="PS01108">
    <property type="entry name" value="RIBOSOMAL_L24"/>
    <property type="match status" value="1"/>
</dbReference>
<evidence type="ECO:0000313" key="17">
    <source>
        <dbReference type="Proteomes" id="UP001140949"/>
    </source>
</evidence>
<dbReference type="Pfam" id="PF23284">
    <property type="entry name" value="KOW2_Spt5"/>
    <property type="match status" value="1"/>
</dbReference>
<dbReference type="InterPro" id="IPR022581">
    <property type="entry name" value="Spt5_N"/>
</dbReference>
<evidence type="ECO:0000256" key="1">
    <source>
        <dbReference type="ARBA" id="ARBA00004123"/>
    </source>
</evidence>
<dbReference type="Pfam" id="PF23038">
    <property type="entry name" value="KOW6_SPT51-2"/>
    <property type="match status" value="1"/>
</dbReference>
<name>A0AAX6E6Y8_IRIPA</name>
<dbReference type="CDD" id="cd06084">
    <property type="entry name" value="KOW_Spt5_4"/>
    <property type="match status" value="1"/>
</dbReference>
<dbReference type="InterPro" id="IPR057934">
    <property type="entry name" value="KOW_Spt5_7"/>
</dbReference>
<dbReference type="Pfam" id="PF03439">
    <property type="entry name" value="Spt5-NGN"/>
    <property type="match status" value="1"/>
</dbReference>
<dbReference type="InterPro" id="IPR005824">
    <property type="entry name" value="KOW"/>
</dbReference>
<dbReference type="CDD" id="cd06085">
    <property type="entry name" value="KOW_Spt5_5"/>
    <property type="match status" value="1"/>
</dbReference>
<dbReference type="FunFam" id="2.30.30.30:FF:000043">
    <property type="entry name" value="Transcription elongation factor SPT5"/>
    <property type="match status" value="1"/>
</dbReference>
<dbReference type="InterPro" id="IPR057936">
    <property type="entry name" value="KOWx_Spt5"/>
</dbReference>
<dbReference type="GO" id="GO:0003735">
    <property type="term" value="F:structural constituent of ribosome"/>
    <property type="evidence" value="ECO:0007669"/>
    <property type="project" value="InterPro"/>
</dbReference>
<dbReference type="InterPro" id="IPR005825">
    <property type="entry name" value="Ribosomal_uL24_CS"/>
</dbReference>
<dbReference type="CDD" id="cd09888">
    <property type="entry name" value="NGN_Euk"/>
    <property type="match status" value="1"/>
</dbReference>
<dbReference type="GO" id="GO:0006357">
    <property type="term" value="P:regulation of transcription by RNA polymerase II"/>
    <property type="evidence" value="ECO:0007669"/>
    <property type="project" value="InterPro"/>
</dbReference>
<dbReference type="Pfam" id="PF23291">
    <property type="entry name" value="KOW4_SPT5"/>
    <property type="match status" value="1"/>
</dbReference>
<comment type="function">
    <text evidence="10">May regulate transcription elongation by RNA polymerase II. May enhance transcriptional pausing at sites proximal to the promoter, which may in turn facilitate the assembly of an elongation competent RNA polymerase II complex.</text>
</comment>
<dbReference type="GO" id="GO:0006368">
    <property type="term" value="P:transcription elongation by RNA polymerase II"/>
    <property type="evidence" value="ECO:0007669"/>
    <property type="project" value="TreeGrafter"/>
</dbReference>
<comment type="subcellular location">
    <subcellularLocation>
        <location evidence="1 11">Nucleus</location>
    </subcellularLocation>
</comment>
<dbReference type="GO" id="GO:0005840">
    <property type="term" value="C:ribosome"/>
    <property type="evidence" value="ECO:0007669"/>
    <property type="project" value="InterPro"/>
</dbReference>
<dbReference type="SUPFAM" id="SSF50104">
    <property type="entry name" value="Translation proteins SH3-like domain"/>
    <property type="match status" value="1"/>
</dbReference>
<evidence type="ECO:0000256" key="5">
    <source>
        <dbReference type="ARBA" id="ARBA00022737"/>
    </source>
</evidence>
<evidence type="ECO:0000256" key="8">
    <source>
        <dbReference type="ARBA" id="ARBA00023163"/>
    </source>
</evidence>
<dbReference type="Pfam" id="PF23287">
    <property type="entry name" value="KOW7_SPT5"/>
    <property type="match status" value="1"/>
</dbReference>
<accession>A0AAX6E6Y8</accession>
<dbReference type="PANTHER" id="PTHR11125">
    <property type="entry name" value="SUPPRESSOR OF TY 5"/>
    <property type="match status" value="1"/>
</dbReference>
<keyword evidence="7" id="KW-0010">Activator</keyword>
<proteinExistence type="inferred from homology"/>
<keyword evidence="6" id="KW-0805">Transcription regulation</keyword>
<dbReference type="InterPro" id="IPR041977">
    <property type="entry name" value="KOW_Spt5_4"/>
</dbReference>
<feature type="compositionally biased region" description="Low complexity" evidence="12">
    <location>
        <begin position="905"/>
        <end position="917"/>
    </location>
</feature>
<evidence type="ECO:0000256" key="2">
    <source>
        <dbReference type="ARBA" id="ARBA00006956"/>
    </source>
</evidence>
<dbReference type="InterPro" id="IPR017071">
    <property type="entry name" value="TF_Spt5_eukaryote"/>
</dbReference>
<dbReference type="Pfam" id="PF23037">
    <property type="entry name" value="KOWx_SPT5"/>
    <property type="match status" value="1"/>
</dbReference>
<dbReference type="Proteomes" id="UP001140949">
    <property type="component" value="Unassembled WGS sequence"/>
</dbReference>
<feature type="domain" description="KOW" evidence="14">
    <location>
        <begin position="985"/>
        <end position="1012"/>
    </location>
</feature>